<proteinExistence type="predicted"/>
<protein>
    <submittedName>
        <fullName evidence="2">Uncharacterized protein</fullName>
    </submittedName>
</protein>
<keyword evidence="1" id="KW-1133">Transmembrane helix</keyword>
<keyword evidence="1" id="KW-0812">Transmembrane</keyword>
<dbReference type="EMBL" id="QKYN01000008">
    <property type="protein sequence ID" value="RAG87316.1"/>
    <property type="molecule type" value="Genomic_DNA"/>
</dbReference>
<comment type="caution">
    <text evidence="2">The sequence shown here is derived from an EMBL/GenBank/DDBJ whole genome shotgun (WGS) entry which is preliminary data.</text>
</comment>
<evidence type="ECO:0000256" key="1">
    <source>
        <dbReference type="SAM" id="Phobius"/>
    </source>
</evidence>
<evidence type="ECO:0000313" key="3">
    <source>
        <dbReference type="Proteomes" id="UP000248889"/>
    </source>
</evidence>
<gene>
    <name evidence="2" type="ORF">DN069_01975</name>
</gene>
<feature type="transmembrane region" description="Helical" evidence="1">
    <location>
        <begin position="40"/>
        <end position="64"/>
    </location>
</feature>
<dbReference type="AlphaFoldDB" id="A0A2X0JAP3"/>
<keyword evidence="3" id="KW-1185">Reference proteome</keyword>
<organism evidence="2 3">
    <name type="scientific">Streptacidiphilus pinicola</name>
    <dbReference type="NCBI Taxonomy" id="2219663"/>
    <lineage>
        <taxon>Bacteria</taxon>
        <taxon>Bacillati</taxon>
        <taxon>Actinomycetota</taxon>
        <taxon>Actinomycetes</taxon>
        <taxon>Kitasatosporales</taxon>
        <taxon>Streptomycetaceae</taxon>
        <taxon>Streptacidiphilus</taxon>
    </lineage>
</organism>
<dbReference type="RefSeq" id="WP_111498929.1">
    <property type="nucleotide sequence ID" value="NZ_QKYN01000008.1"/>
</dbReference>
<keyword evidence="1" id="KW-0472">Membrane</keyword>
<reference evidence="2 3" key="1">
    <citation type="submission" date="2018-06" db="EMBL/GenBank/DDBJ databases">
        <title>Streptacidiphilus pinicola sp. nov., isolated from pine grove soil.</title>
        <authorList>
            <person name="Roh S.G."/>
            <person name="Park S."/>
            <person name="Kim M.-K."/>
            <person name="Yun B.-R."/>
            <person name="Park J."/>
            <person name="Kim M.J."/>
            <person name="Kim Y.S."/>
            <person name="Kim S.B."/>
        </authorList>
    </citation>
    <scope>NUCLEOTIDE SEQUENCE [LARGE SCALE GENOMIC DNA]</scope>
    <source>
        <strain evidence="2 3">MMS16-CNU450</strain>
    </source>
</reference>
<evidence type="ECO:0000313" key="2">
    <source>
        <dbReference type="EMBL" id="RAG87316.1"/>
    </source>
</evidence>
<sequence>MPALSDPARRGPTAGPAALLLAGCLLTALAAHHSSRAHGVVLLAHLLAGGLGLLLPLAATAWVLRPSHPSPRRTEAATLCALVTVGIAIVELSLLAWLALASGLAATA</sequence>
<accession>A0A2X0JAP3</accession>
<feature type="transmembrane region" description="Helical" evidence="1">
    <location>
        <begin position="76"/>
        <end position="100"/>
    </location>
</feature>
<name>A0A2X0JAP3_9ACTN</name>
<dbReference type="Proteomes" id="UP000248889">
    <property type="component" value="Unassembled WGS sequence"/>
</dbReference>